<evidence type="ECO:0000313" key="1">
    <source>
        <dbReference type="EMBL" id="KXF79932.1"/>
    </source>
</evidence>
<dbReference type="EMBL" id="LNTY01000059">
    <property type="protein sequence ID" value="KXF79932.1"/>
    <property type="molecule type" value="Genomic_DNA"/>
</dbReference>
<reference evidence="1 2" key="1">
    <citation type="submission" date="2015-11" db="EMBL/GenBank/DDBJ databases">
        <title>Genomic Taxonomy of the Vibrionaceae.</title>
        <authorList>
            <person name="Gomez-Gil B."/>
            <person name="Enciso-Ibarra J."/>
        </authorList>
    </citation>
    <scope>NUCLEOTIDE SEQUENCE [LARGE SCALE GENOMIC DNA]</scope>
    <source>
        <strain evidence="1 2">CAIM 912</strain>
    </source>
</reference>
<organism evidence="1 2">
    <name type="scientific">Enterovibrio coralii</name>
    <dbReference type="NCBI Taxonomy" id="294935"/>
    <lineage>
        <taxon>Bacteria</taxon>
        <taxon>Pseudomonadati</taxon>
        <taxon>Pseudomonadota</taxon>
        <taxon>Gammaproteobacteria</taxon>
        <taxon>Vibrionales</taxon>
        <taxon>Vibrionaceae</taxon>
        <taxon>Enterovibrio</taxon>
    </lineage>
</organism>
<dbReference type="STRING" id="294935.ATN88_11810"/>
<protein>
    <submittedName>
        <fullName evidence="1">Uncharacterized protein</fullName>
    </submittedName>
</protein>
<dbReference type="Pfam" id="PF09614">
    <property type="entry name" value="Cas_Csy2"/>
    <property type="match status" value="1"/>
</dbReference>
<accession>A0A135I3B7</accession>
<sequence length="690" mass="78985">MVMMKTLRDVLEDEEPDIALRKAFAAYSELVDVTGEETQTLIVLLNLTLKRDEVESLTSRKSARAVLKDEAHIDSCLEEVRWLHSHNLKYPDTRVQAQRILCGDLPLIAGVLGSANCERRLGWSHNSSQVNKAKLFCSGFIWEGSSTCLAESVIKNSDAWRRAFREFGLTKTKFEEWRLQLKQVMNTDHFPSEVSDYSKQVRFPWLSDYFAITPVVSSAVLAKIQQLRTQRLGHFRQIDHCHPASVGDFAASRGGGVTVLNYPLNIVWRNHVSLNQSRIRRVESDKSAFNSWALLNERFIGVLNSLIHLDEEPVLRRRRRRRVSLVRQLRRGIAEWLLPIMEWRDSLRDGADTLAAIRETERALLTEPLSDNTKLLKLVNQRFHTTLQDAGYRNTEYAYHPKLLEPVRNQLRWILDTLGNDQFGQRNTQFEVIHLENLRVFDALSLANPYLVGIPSLTALWGFIHAFDRKLKTLLGCEFTFESVAWHVRESSSVSGLKLPSPALERKRSDHLKRPGMIESKHCDLVMDLAIRVHSTEQFLQTRDELVDLIKAALPSRFAGGVIHPPSLYESRDWCSLRTTQSLHEHVSRLPATGRWIVPATTTPKSFENLCELVELNSDLKPAMLGYQLLEEPIERPNSVASLHAYAEPLIGLCDCKSSIDIRLKGEKYFNANFFWKMDTATSSILMRRA</sequence>
<gene>
    <name evidence="1" type="ORF">ATN88_11810</name>
</gene>
<name>A0A135I3B7_9GAMM</name>
<evidence type="ECO:0000313" key="2">
    <source>
        <dbReference type="Proteomes" id="UP000070529"/>
    </source>
</evidence>
<comment type="caution">
    <text evidence="1">The sequence shown here is derived from an EMBL/GenBank/DDBJ whole genome shotgun (WGS) entry which is preliminary data.</text>
</comment>
<keyword evidence="2" id="KW-1185">Reference proteome</keyword>
<dbReference type="InterPro" id="IPR013398">
    <property type="entry name" value="CRISPR-assoc_prot_Csy2"/>
</dbReference>
<proteinExistence type="predicted"/>
<dbReference type="AlphaFoldDB" id="A0A135I3B7"/>
<dbReference type="Proteomes" id="UP000070529">
    <property type="component" value="Unassembled WGS sequence"/>
</dbReference>